<dbReference type="eggNOG" id="KOG3672">
    <property type="taxonomic scope" value="Eukaryota"/>
</dbReference>
<name>T1FIU2_HELRO</name>
<dbReference type="InterPro" id="IPR000560">
    <property type="entry name" value="His_Pase_clade-2"/>
</dbReference>
<dbReference type="SUPFAM" id="SSF53254">
    <property type="entry name" value="Phosphoglycerate mutase-like"/>
    <property type="match status" value="1"/>
</dbReference>
<evidence type="ECO:0000256" key="4">
    <source>
        <dbReference type="ARBA" id="ARBA00022729"/>
    </source>
</evidence>
<keyword evidence="10" id="KW-1185">Reference proteome</keyword>
<dbReference type="GO" id="GO:0016791">
    <property type="term" value="F:phosphatase activity"/>
    <property type="evidence" value="ECO:0000318"/>
    <property type="project" value="GO_Central"/>
</dbReference>
<dbReference type="Gene3D" id="3.40.50.1240">
    <property type="entry name" value="Phosphoglycerate mutase-like"/>
    <property type="match status" value="1"/>
</dbReference>
<dbReference type="GeneID" id="20208741"/>
<dbReference type="AlphaFoldDB" id="T1FIU2"/>
<comment type="similarity">
    <text evidence="2">Belongs to the histidine acid phosphatase family.</text>
</comment>
<dbReference type="InterPro" id="IPR029033">
    <property type="entry name" value="His_PPase_superfam"/>
</dbReference>
<dbReference type="KEGG" id="hro:HELRODRAFT_182835"/>
<evidence type="ECO:0000256" key="1">
    <source>
        <dbReference type="ARBA" id="ARBA00000032"/>
    </source>
</evidence>
<keyword evidence="7" id="KW-0325">Glycoprotein</keyword>
<accession>T1FIU2</accession>
<dbReference type="PANTHER" id="PTHR11567">
    <property type="entry name" value="ACID PHOSPHATASE-RELATED"/>
    <property type="match status" value="1"/>
</dbReference>
<dbReference type="RefSeq" id="XP_009031810.1">
    <property type="nucleotide sequence ID" value="XM_009033562.1"/>
</dbReference>
<sequence length="335" mass="37662">MDRDPFDYGLLNGVNSGFNRISGSDENSVKFSESKPRSDFTRMCNVSKYYDPNENERLSSLTSKYLLHSIVVVMRHGVRAPLSFVHSSFEDGSNVGEKPTCSLKPKENLLDKKIIKRINSIKKLAGSLSSNEPPLVRASAFPNTERCDVGQLTAKGARQMYLLGSLFNGKYSQLLRNVFLDSNQKHHIFAQTTYYLRTYQSAMAFLAGFFGNFTKVLKSLHLKSSNLTSTQQQNYKLLHLSLLDNIYHCDDHFKSTNKYFCSCSSAVNIPDKIKNKMDGLPVASKKVPGITSLIESSKKIRKELFGASMSLGNVIEIISSYVCFDLHLPCYLVEK</sequence>
<dbReference type="HOGENOM" id="CLU_829714_0_0_1"/>
<comment type="catalytic activity">
    <reaction evidence="1">
        <text>a phosphate monoester + H2O = an alcohol + phosphate</text>
        <dbReference type="Rhea" id="RHEA:15017"/>
        <dbReference type="ChEBI" id="CHEBI:15377"/>
        <dbReference type="ChEBI" id="CHEBI:30879"/>
        <dbReference type="ChEBI" id="CHEBI:43474"/>
        <dbReference type="ChEBI" id="CHEBI:67140"/>
        <dbReference type="EC" id="3.1.3.2"/>
    </reaction>
</comment>
<evidence type="ECO:0000313" key="9">
    <source>
        <dbReference type="EnsemblMetazoa" id="HelroP182835"/>
    </source>
</evidence>
<dbReference type="InterPro" id="IPR050645">
    <property type="entry name" value="Histidine_acid_phosphatase"/>
</dbReference>
<dbReference type="GO" id="GO:0003993">
    <property type="term" value="F:acid phosphatase activity"/>
    <property type="evidence" value="ECO:0007669"/>
    <property type="project" value="UniProtKB-EC"/>
</dbReference>
<dbReference type="EMBL" id="KB097778">
    <property type="protein sequence ID" value="ESN90045.1"/>
    <property type="molecule type" value="Genomic_DNA"/>
</dbReference>
<reference evidence="8 10" key="2">
    <citation type="journal article" date="2013" name="Nature">
        <title>Insights into bilaterian evolution from three spiralian genomes.</title>
        <authorList>
            <person name="Simakov O."/>
            <person name="Marletaz F."/>
            <person name="Cho S.J."/>
            <person name="Edsinger-Gonzales E."/>
            <person name="Havlak P."/>
            <person name="Hellsten U."/>
            <person name="Kuo D.H."/>
            <person name="Larsson T."/>
            <person name="Lv J."/>
            <person name="Arendt D."/>
            <person name="Savage R."/>
            <person name="Osoegawa K."/>
            <person name="de Jong P."/>
            <person name="Grimwood J."/>
            <person name="Chapman J.A."/>
            <person name="Shapiro H."/>
            <person name="Aerts A."/>
            <person name="Otillar R.P."/>
            <person name="Terry A.Y."/>
            <person name="Boore J.L."/>
            <person name="Grigoriev I.V."/>
            <person name="Lindberg D.R."/>
            <person name="Seaver E.C."/>
            <person name="Weisblat D.A."/>
            <person name="Putnam N.H."/>
            <person name="Rokhsar D.S."/>
        </authorList>
    </citation>
    <scope>NUCLEOTIDE SEQUENCE</scope>
</reference>
<protein>
    <recommendedName>
        <fullName evidence="3">acid phosphatase</fullName>
        <ecNumber evidence="3">3.1.3.2</ecNumber>
    </recommendedName>
</protein>
<keyword evidence="6" id="KW-1015">Disulfide bond</keyword>
<gene>
    <name evidence="9" type="primary">20208741</name>
    <name evidence="8" type="ORF">HELRODRAFT_182835</name>
</gene>
<dbReference type="EC" id="3.1.3.2" evidence="3"/>
<organism evidence="9 10">
    <name type="scientific">Helobdella robusta</name>
    <name type="common">Californian leech</name>
    <dbReference type="NCBI Taxonomy" id="6412"/>
    <lineage>
        <taxon>Eukaryota</taxon>
        <taxon>Metazoa</taxon>
        <taxon>Spiralia</taxon>
        <taxon>Lophotrochozoa</taxon>
        <taxon>Annelida</taxon>
        <taxon>Clitellata</taxon>
        <taxon>Hirudinea</taxon>
        <taxon>Rhynchobdellida</taxon>
        <taxon>Glossiphoniidae</taxon>
        <taxon>Helobdella</taxon>
    </lineage>
</organism>
<evidence type="ECO:0000256" key="3">
    <source>
        <dbReference type="ARBA" id="ARBA00012646"/>
    </source>
</evidence>
<dbReference type="EMBL" id="AMQM01008425">
    <property type="status" value="NOT_ANNOTATED_CDS"/>
    <property type="molecule type" value="Genomic_DNA"/>
</dbReference>
<reference evidence="10" key="1">
    <citation type="submission" date="2012-12" db="EMBL/GenBank/DDBJ databases">
        <authorList>
            <person name="Hellsten U."/>
            <person name="Grimwood J."/>
            <person name="Chapman J.A."/>
            <person name="Shapiro H."/>
            <person name="Aerts A."/>
            <person name="Otillar R.P."/>
            <person name="Terry A.Y."/>
            <person name="Boore J.L."/>
            <person name="Simakov O."/>
            <person name="Marletaz F."/>
            <person name="Cho S.-J."/>
            <person name="Edsinger-Gonzales E."/>
            <person name="Havlak P."/>
            <person name="Kuo D.-H."/>
            <person name="Larsson T."/>
            <person name="Lv J."/>
            <person name="Arendt D."/>
            <person name="Savage R."/>
            <person name="Osoegawa K."/>
            <person name="de Jong P."/>
            <person name="Lindberg D.R."/>
            <person name="Seaver E.C."/>
            <person name="Weisblat D.A."/>
            <person name="Putnam N.H."/>
            <person name="Grigoriev I.V."/>
            <person name="Rokhsar D.S."/>
        </authorList>
    </citation>
    <scope>NUCLEOTIDE SEQUENCE</scope>
</reference>
<dbReference type="CTD" id="20208741"/>
<evidence type="ECO:0000256" key="7">
    <source>
        <dbReference type="ARBA" id="ARBA00023180"/>
    </source>
</evidence>
<dbReference type="EnsemblMetazoa" id="HelroT182835">
    <property type="protein sequence ID" value="HelroP182835"/>
    <property type="gene ID" value="HelroG182835"/>
</dbReference>
<dbReference type="CDD" id="cd07061">
    <property type="entry name" value="HP_HAP_like"/>
    <property type="match status" value="1"/>
</dbReference>
<evidence type="ECO:0000313" key="8">
    <source>
        <dbReference type="EMBL" id="ESN90045.1"/>
    </source>
</evidence>
<dbReference type="OrthoDB" id="10262962at2759"/>
<evidence type="ECO:0000313" key="10">
    <source>
        <dbReference type="Proteomes" id="UP000015101"/>
    </source>
</evidence>
<keyword evidence="5" id="KW-0378">Hydrolase</keyword>
<dbReference type="InParanoid" id="T1FIU2"/>
<evidence type="ECO:0000256" key="5">
    <source>
        <dbReference type="ARBA" id="ARBA00022801"/>
    </source>
</evidence>
<evidence type="ECO:0000256" key="6">
    <source>
        <dbReference type="ARBA" id="ARBA00023157"/>
    </source>
</evidence>
<dbReference type="Pfam" id="PF00328">
    <property type="entry name" value="His_Phos_2"/>
    <property type="match status" value="1"/>
</dbReference>
<dbReference type="Proteomes" id="UP000015101">
    <property type="component" value="Unassembled WGS sequence"/>
</dbReference>
<keyword evidence="4" id="KW-0732">Signal</keyword>
<reference evidence="9" key="3">
    <citation type="submission" date="2015-06" db="UniProtKB">
        <authorList>
            <consortium name="EnsemblMetazoa"/>
        </authorList>
    </citation>
    <scope>IDENTIFICATION</scope>
</reference>
<dbReference type="PANTHER" id="PTHR11567:SF211">
    <property type="entry name" value="PROSTATIC ACID PHOSPHATASE"/>
    <property type="match status" value="1"/>
</dbReference>
<proteinExistence type="inferred from homology"/>
<evidence type="ECO:0000256" key="2">
    <source>
        <dbReference type="ARBA" id="ARBA00005375"/>
    </source>
</evidence>